<sequence length="137" mass="15318">MPPKRNSTKQQTTPLSLILQPTNKTPQPCPRYRAKATPPAVSGKVSSRLTFQSKPGQLERRGKPLSYLCRWFDCCGEQQTDLYNPSVTTVLDFLVRLHEKVLTYTTLIASRSAVSLYLIALNLSTDTTPIKSHLIVS</sequence>
<gene>
    <name evidence="2" type="ORF">P5673_031827</name>
</gene>
<dbReference type="EMBL" id="JARQWQ010000157">
    <property type="protein sequence ID" value="KAK2548059.1"/>
    <property type="molecule type" value="Genomic_DNA"/>
</dbReference>
<keyword evidence="3" id="KW-1185">Reference proteome</keyword>
<evidence type="ECO:0000256" key="1">
    <source>
        <dbReference type="SAM" id="MobiDB-lite"/>
    </source>
</evidence>
<protein>
    <submittedName>
        <fullName evidence="2">Uncharacterized protein</fullName>
    </submittedName>
</protein>
<reference evidence="2" key="1">
    <citation type="journal article" date="2023" name="G3 (Bethesda)">
        <title>Whole genome assembly and annotation of the endangered Caribbean coral Acropora cervicornis.</title>
        <authorList>
            <person name="Selwyn J.D."/>
            <person name="Vollmer S.V."/>
        </authorList>
    </citation>
    <scope>NUCLEOTIDE SEQUENCE</scope>
    <source>
        <strain evidence="2">K2</strain>
    </source>
</reference>
<dbReference type="Proteomes" id="UP001249851">
    <property type="component" value="Unassembled WGS sequence"/>
</dbReference>
<feature type="region of interest" description="Disordered" evidence="1">
    <location>
        <begin position="1"/>
        <end position="38"/>
    </location>
</feature>
<organism evidence="2 3">
    <name type="scientific">Acropora cervicornis</name>
    <name type="common">Staghorn coral</name>
    <dbReference type="NCBI Taxonomy" id="6130"/>
    <lineage>
        <taxon>Eukaryota</taxon>
        <taxon>Metazoa</taxon>
        <taxon>Cnidaria</taxon>
        <taxon>Anthozoa</taxon>
        <taxon>Hexacorallia</taxon>
        <taxon>Scleractinia</taxon>
        <taxon>Astrocoeniina</taxon>
        <taxon>Acroporidae</taxon>
        <taxon>Acropora</taxon>
    </lineage>
</organism>
<feature type="compositionally biased region" description="Polar residues" evidence="1">
    <location>
        <begin position="8"/>
        <end position="26"/>
    </location>
</feature>
<evidence type="ECO:0000313" key="2">
    <source>
        <dbReference type="EMBL" id="KAK2548059.1"/>
    </source>
</evidence>
<dbReference type="AlphaFoldDB" id="A0AAD9US82"/>
<name>A0AAD9US82_ACRCE</name>
<comment type="caution">
    <text evidence="2">The sequence shown here is derived from an EMBL/GenBank/DDBJ whole genome shotgun (WGS) entry which is preliminary data.</text>
</comment>
<reference evidence="2" key="2">
    <citation type="journal article" date="2023" name="Science">
        <title>Genomic signatures of disease resistance in endangered staghorn corals.</title>
        <authorList>
            <person name="Vollmer S.V."/>
            <person name="Selwyn J.D."/>
            <person name="Despard B.A."/>
            <person name="Roesel C.L."/>
        </authorList>
    </citation>
    <scope>NUCLEOTIDE SEQUENCE</scope>
    <source>
        <strain evidence="2">K2</strain>
    </source>
</reference>
<evidence type="ECO:0000313" key="3">
    <source>
        <dbReference type="Proteomes" id="UP001249851"/>
    </source>
</evidence>
<proteinExistence type="predicted"/>
<accession>A0AAD9US82</accession>